<evidence type="ECO:0000259" key="2">
    <source>
        <dbReference type="PROSITE" id="PS51272"/>
    </source>
</evidence>
<dbReference type="Pfam" id="PF00395">
    <property type="entry name" value="SLH"/>
    <property type="match status" value="3"/>
</dbReference>
<dbReference type="PANTHER" id="PTHR43308">
    <property type="entry name" value="OUTER MEMBRANE PROTEIN ALPHA-RELATED"/>
    <property type="match status" value="1"/>
</dbReference>
<evidence type="ECO:0000313" key="3">
    <source>
        <dbReference type="EMBL" id="PAB56489.1"/>
    </source>
</evidence>
<dbReference type="InterPro" id="IPR036582">
    <property type="entry name" value="Mao_N_sf"/>
</dbReference>
<feature type="domain" description="SLH" evidence="2">
    <location>
        <begin position="162"/>
        <end position="225"/>
    </location>
</feature>
<reference evidence="3 4" key="1">
    <citation type="submission" date="2017-06" db="EMBL/GenBank/DDBJ databases">
        <title>Draft genome sequence of anaerobic fermentative bacterium Anaeromicrobium sediminis DY2726D isolated from West Pacific Ocean sediments.</title>
        <authorList>
            <person name="Zeng X."/>
        </authorList>
    </citation>
    <scope>NUCLEOTIDE SEQUENCE [LARGE SCALE GENOMIC DNA]</scope>
    <source>
        <strain evidence="3 4">DY2726D</strain>
    </source>
</reference>
<dbReference type="SUPFAM" id="SSF55383">
    <property type="entry name" value="Copper amine oxidase, domain N"/>
    <property type="match status" value="1"/>
</dbReference>
<dbReference type="EMBL" id="NIBG01000034">
    <property type="protein sequence ID" value="PAB56489.1"/>
    <property type="molecule type" value="Genomic_DNA"/>
</dbReference>
<dbReference type="InterPro" id="IPR012854">
    <property type="entry name" value="Cu_amine_oxidase-like_N"/>
</dbReference>
<organism evidence="3 4">
    <name type="scientific">Anaeromicrobium sediminis</name>
    <dbReference type="NCBI Taxonomy" id="1478221"/>
    <lineage>
        <taxon>Bacteria</taxon>
        <taxon>Bacillati</taxon>
        <taxon>Bacillota</taxon>
        <taxon>Clostridia</taxon>
        <taxon>Peptostreptococcales</taxon>
        <taxon>Thermotaleaceae</taxon>
        <taxon>Anaeromicrobium</taxon>
    </lineage>
</organism>
<dbReference type="PROSITE" id="PS51272">
    <property type="entry name" value="SLH"/>
    <property type="match status" value="3"/>
</dbReference>
<dbReference type="InterPro" id="IPR001119">
    <property type="entry name" value="SLH_dom"/>
</dbReference>
<accession>A0A267MA93</accession>
<protein>
    <recommendedName>
        <fullName evidence="2">SLH domain-containing protein</fullName>
    </recommendedName>
</protein>
<dbReference type="InterPro" id="IPR051465">
    <property type="entry name" value="Cell_Envelope_Struct_Comp"/>
</dbReference>
<name>A0A267MA93_9FIRM</name>
<gene>
    <name evidence="3" type="ORF">CCE28_20685</name>
</gene>
<dbReference type="Pfam" id="PF07833">
    <property type="entry name" value="Cu_amine_oxidN1"/>
    <property type="match status" value="1"/>
</dbReference>
<evidence type="ECO:0000256" key="1">
    <source>
        <dbReference type="ARBA" id="ARBA00022737"/>
    </source>
</evidence>
<proteinExistence type="predicted"/>
<evidence type="ECO:0000313" key="4">
    <source>
        <dbReference type="Proteomes" id="UP000216024"/>
    </source>
</evidence>
<sequence>MKKLHFNHRAMQLCCLIAILVSAISMSSYFLNVEASILKDLDKASNYAKDSITNLFNKKIITGDKKGNFNPKETLSRAQIVTIIVKGLNLDTSNIPEQPTFNDVPKDHWAYKYVETAYDKGIISGMGLGRFAPKEKCTREQMASIFVNALGINKEKNEINYINTLEDNDKISDWAKKNVEITLASGIMSGTDHNVFGPKGDATKEQAAVVLDSFINNKENIINLFKADGEKKDEIKIYFNGNKAQFDGTAIIEDGIILVPHTFFDKYLFGQTSSHYYKAYKTQEWFRAHTDIYNQKGIHLQMGNKTAYVDAFSNPFSRYEKDRQPYEDKKIQLTIAPKEVNGVIFVPLEQITKIFQLDFSWDNENKIAHIQDENAPNHPDLYYTLKKVIRNGYKGELYSNMNLAIHGIDVDTNAFIKHKYKTLSNIWNYHVKEHIIISGSHYGYEEDSTEYIHTGNRYYVRDSRNNTWKKYRYNPTGLSDDSSDRVIESNLYNDLNTYSILKEDKVFLNGLSAIKYVVHLDRKQFIHLVPRQSYNFAGQILNENYADDASGVLEIYLSNEDEIVKQIFKFNEVYDHNGKKFDASIFINIDCKNIGKEIEIKAPI</sequence>
<feature type="domain" description="SLH" evidence="2">
    <location>
        <begin position="97"/>
        <end position="160"/>
    </location>
</feature>
<comment type="caution">
    <text evidence="3">The sequence shown here is derived from an EMBL/GenBank/DDBJ whole genome shotgun (WGS) entry which is preliminary data.</text>
</comment>
<keyword evidence="4" id="KW-1185">Reference proteome</keyword>
<dbReference type="RefSeq" id="WP_095135967.1">
    <property type="nucleotide sequence ID" value="NZ_NIBG01000034.1"/>
</dbReference>
<keyword evidence="1" id="KW-0677">Repeat</keyword>
<dbReference type="AlphaFoldDB" id="A0A267MA93"/>
<dbReference type="Proteomes" id="UP000216024">
    <property type="component" value="Unassembled WGS sequence"/>
</dbReference>
<feature type="domain" description="SLH" evidence="2">
    <location>
        <begin position="35"/>
        <end position="96"/>
    </location>
</feature>
<dbReference type="OrthoDB" id="98455at2"/>